<keyword evidence="2" id="KW-0378">Hydrolase</keyword>
<evidence type="ECO:0000259" key="1">
    <source>
        <dbReference type="Pfam" id="PF12146"/>
    </source>
</evidence>
<feature type="domain" description="Serine aminopeptidase S33" evidence="1">
    <location>
        <begin position="32"/>
        <end position="286"/>
    </location>
</feature>
<dbReference type="Gene3D" id="3.40.50.1820">
    <property type="entry name" value="alpha/beta hydrolase"/>
    <property type="match status" value="1"/>
</dbReference>
<evidence type="ECO:0000313" key="3">
    <source>
        <dbReference type="Proteomes" id="UP000043437"/>
    </source>
</evidence>
<dbReference type="InterPro" id="IPR022742">
    <property type="entry name" value="Hydrolase_4"/>
</dbReference>
<dbReference type="AlphaFoldDB" id="A0A0K2Y5F3"/>
<evidence type="ECO:0000313" key="2">
    <source>
        <dbReference type="EMBL" id="CRF53074.1"/>
    </source>
</evidence>
<dbReference type="GeneID" id="82132455"/>
<dbReference type="GO" id="GO:0047372">
    <property type="term" value="F:monoacylglycerol lipase activity"/>
    <property type="evidence" value="ECO:0007669"/>
    <property type="project" value="UniProtKB-EC"/>
</dbReference>
<dbReference type="InterPro" id="IPR029058">
    <property type="entry name" value="AB_hydrolase_fold"/>
</dbReference>
<organism evidence="2 3">
    <name type="scientific">Helicobacter ailurogastricus</name>
    <dbReference type="NCBI Taxonomy" id="1578720"/>
    <lineage>
        <taxon>Bacteria</taxon>
        <taxon>Pseudomonadati</taxon>
        <taxon>Campylobacterota</taxon>
        <taxon>Epsilonproteobacteria</taxon>
        <taxon>Campylobacterales</taxon>
        <taxon>Helicobacteraceae</taxon>
        <taxon>Helicobacter</taxon>
    </lineage>
</organism>
<name>A0A0K2Y5F3_9HELI</name>
<reference evidence="3" key="1">
    <citation type="submission" date="2014-12" db="EMBL/GenBank/DDBJ databases">
        <authorList>
            <person name="Jaenicke S."/>
        </authorList>
    </citation>
    <scope>NUCLEOTIDE SEQUENCE [LARGE SCALE GENOMIC DNA]</scope>
</reference>
<dbReference type="Pfam" id="PF12146">
    <property type="entry name" value="Hydrolase_4"/>
    <property type="match status" value="1"/>
</dbReference>
<gene>
    <name evidence="2" type="ORF">HAL07_15390</name>
</gene>
<sequence>MVSKNQRINSDNPPYLELYFDRYEPEESRGVVVQIATGMVEHKEHYKWVANELCARGYVVFVADHRGHGLSVLEDKSEIYWGEMGEHGFEWAVKDMVKLARHIKTLYPTHKLVLLGHSMGSLLARRWVQHNYYPLDALILTGTPSPFWGLRFCAFLLKTLGRFNVRLKAGVNTLFSLHPKIRRYQGNWVCKNTAALKLLRIDPASRFLFSTKSFALLVEGAFMVFHTHAYGRKDLPILFLSGLDDVCGGFGVGVVKAHHCLEKQGFKDIELRLFSKDRHKILDETDKQVVLESLLKWLESKGL</sequence>
<dbReference type="Proteomes" id="UP000043437">
    <property type="component" value="Unassembled WGS sequence"/>
</dbReference>
<dbReference type="EC" id="3.1.1.23" evidence="2"/>
<dbReference type="RefSeq" id="WP_202903496.1">
    <property type="nucleotide sequence ID" value="NZ_BSWO01000029.1"/>
</dbReference>
<dbReference type="SUPFAM" id="SSF53474">
    <property type="entry name" value="alpha/beta-Hydrolases"/>
    <property type="match status" value="1"/>
</dbReference>
<accession>A0A0K2Y5F3</accession>
<protein>
    <submittedName>
        <fullName evidence="2">Lysophospholipase Monoglyceride lipase putative</fullName>
        <ecNumber evidence="2">3.1.1.23</ecNumber>
        <ecNumber evidence="2">3.1.1.5</ecNumber>
    </submittedName>
</protein>
<dbReference type="PANTHER" id="PTHR11614">
    <property type="entry name" value="PHOSPHOLIPASE-RELATED"/>
    <property type="match status" value="1"/>
</dbReference>
<dbReference type="GO" id="GO:0004622">
    <property type="term" value="F:phosphatidylcholine lysophospholipase activity"/>
    <property type="evidence" value="ECO:0007669"/>
    <property type="project" value="UniProtKB-EC"/>
</dbReference>
<dbReference type="EC" id="3.1.1.5" evidence="2"/>
<dbReference type="EMBL" id="CDMG01000009">
    <property type="protein sequence ID" value="CRF53074.1"/>
    <property type="molecule type" value="Genomic_DNA"/>
</dbReference>
<dbReference type="InterPro" id="IPR051044">
    <property type="entry name" value="MAG_DAG_Lipase"/>
</dbReference>
<proteinExistence type="predicted"/>